<keyword evidence="2" id="KW-1185">Reference proteome</keyword>
<organism evidence="1 2">
    <name type="scientific">Ralstonia phage phiRSL1</name>
    <dbReference type="NCBI Taxonomy" id="1980924"/>
    <lineage>
        <taxon>Viruses</taxon>
        <taxon>Duplodnaviria</taxon>
        <taxon>Heunggongvirae</taxon>
        <taxon>Uroviricota</taxon>
        <taxon>Caudoviricetes</taxon>
        <taxon>Mieseafarmvirus</taxon>
        <taxon>Mieseafarmvirus RSL1</taxon>
    </lineage>
</organism>
<reference evidence="1 2" key="1">
    <citation type="journal article" date="2010" name="Virology">
        <title>A jumbo phage infecting the phytopathogen Ralstonia solanacearum defines a new lineage of the Myoviridae family.</title>
        <authorList>
            <person name="Yamada T."/>
            <person name="Satoh S."/>
            <person name="Ishikawa H."/>
            <person name="Fujiwara A."/>
            <person name="Kawasaki T."/>
            <person name="Fujie M."/>
            <person name="Ogata H."/>
        </authorList>
    </citation>
    <scope>NUCLEOTIDE SEQUENCE [LARGE SCALE GENOMIC DNA]</scope>
</reference>
<evidence type="ECO:0000313" key="1">
    <source>
        <dbReference type="EMBL" id="BAG41615.1"/>
    </source>
</evidence>
<accession>B2ZY39</accession>
<protein>
    <submittedName>
        <fullName evidence="1">Uncharacterized protein</fullName>
    </submittedName>
</protein>
<dbReference type="GeneID" id="6370048"/>
<dbReference type="RefSeq" id="YP_001950045.1">
    <property type="nucleotide sequence ID" value="NC_010811.2"/>
</dbReference>
<dbReference type="Proteomes" id="UP000001034">
    <property type="component" value="Segment"/>
</dbReference>
<evidence type="ECO:0000313" key="2">
    <source>
        <dbReference type="Proteomes" id="UP000001034"/>
    </source>
</evidence>
<sequence length="66" mass="7657">MSRTVQVTRFEPLSITVTETHDLGPDDDARQTRRAVYSQIANDVELMLNKEVERYKASLEEEDDDE</sequence>
<proteinExistence type="predicted"/>
<dbReference type="KEGG" id="vg:6370048"/>
<name>B2ZY39_9CAUD</name>
<dbReference type="EMBL" id="AB366653">
    <property type="protein sequence ID" value="BAG41615.1"/>
    <property type="molecule type" value="Genomic_DNA"/>
</dbReference>